<dbReference type="PANTHER" id="PTHR12867:SF6">
    <property type="entry name" value="N-ACETYLGLUCOSAMINYLDIPHOSPHODOLICHOL N-ACETYLGLUCOSAMINYLTRANSFERASE"/>
    <property type="match status" value="1"/>
</dbReference>
<evidence type="ECO:0000259" key="8">
    <source>
        <dbReference type="Pfam" id="PF04101"/>
    </source>
</evidence>
<dbReference type="InterPro" id="IPR039042">
    <property type="entry name" value="Alg13-like"/>
</dbReference>
<comment type="similarity">
    <text evidence="2">Belongs to the glycosyltransferase 28 family.</text>
</comment>
<gene>
    <name evidence="9" type="ORF">DMAD_10615</name>
</gene>
<dbReference type="AlphaFoldDB" id="A0AAU9FA85"/>
<evidence type="ECO:0000256" key="3">
    <source>
        <dbReference type="ARBA" id="ARBA00012614"/>
    </source>
</evidence>
<evidence type="ECO:0000256" key="7">
    <source>
        <dbReference type="ARBA" id="ARBA00022824"/>
    </source>
</evidence>
<evidence type="ECO:0000256" key="1">
    <source>
        <dbReference type="ARBA" id="ARBA00004240"/>
    </source>
</evidence>
<dbReference type="Gene3D" id="3.40.50.2000">
    <property type="entry name" value="Glycogen Phosphorylase B"/>
    <property type="match status" value="1"/>
</dbReference>
<sequence>MHLKTVYVTVGTTKFDALIEAITSESVLKALQSRECRQLILQHGNSLPKSVEESRLISQQYGIQLEQYTFRPNIEDIKAADLIIGHAGAGTCMDILTNGKVGLIVVNDELMDNHQQELARQLATERYLYTCKPSQLAVQLESLDFESLRPYESADENMLKFVKALDELMVQRWTHSASK</sequence>
<evidence type="ECO:0000256" key="4">
    <source>
        <dbReference type="ARBA" id="ARBA00017468"/>
    </source>
</evidence>
<dbReference type="GO" id="GO:0004577">
    <property type="term" value="F:N-acetylglucosaminyldiphosphodolichol N-acetylglucosaminyltransferase activity"/>
    <property type="evidence" value="ECO:0007669"/>
    <property type="project" value="UniProtKB-EC"/>
</dbReference>
<feature type="domain" description="Glycosyl transferase family 28 C-terminal" evidence="8">
    <location>
        <begin position="5"/>
        <end position="167"/>
    </location>
</feature>
<name>A0AAU9FA85_DROMD</name>
<dbReference type="InterPro" id="IPR007235">
    <property type="entry name" value="Glyco_trans_28_C"/>
</dbReference>
<dbReference type="Pfam" id="PF04101">
    <property type="entry name" value="Glyco_tran_28_C"/>
    <property type="match status" value="1"/>
</dbReference>
<evidence type="ECO:0000313" key="9">
    <source>
        <dbReference type="EMBL" id="BFF92594.1"/>
    </source>
</evidence>
<dbReference type="Proteomes" id="UP001500889">
    <property type="component" value="Chromosome O"/>
</dbReference>
<dbReference type="EMBL" id="AP029263">
    <property type="protein sequence ID" value="BFF92594.1"/>
    <property type="molecule type" value="Genomic_DNA"/>
</dbReference>
<evidence type="ECO:0000256" key="5">
    <source>
        <dbReference type="ARBA" id="ARBA00022676"/>
    </source>
</evidence>
<protein>
    <recommendedName>
        <fullName evidence="4">UDP-N-acetylglucosamine transferase subunit ALG13</fullName>
        <ecNumber evidence="3">2.4.1.141</ecNumber>
    </recommendedName>
</protein>
<dbReference type="GO" id="GO:0005783">
    <property type="term" value="C:endoplasmic reticulum"/>
    <property type="evidence" value="ECO:0007669"/>
    <property type="project" value="UniProtKB-SubCell"/>
</dbReference>
<evidence type="ECO:0000256" key="2">
    <source>
        <dbReference type="ARBA" id="ARBA00006962"/>
    </source>
</evidence>
<dbReference type="EC" id="2.4.1.141" evidence="3"/>
<keyword evidence="5" id="KW-0328">Glycosyltransferase</keyword>
<proteinExistence type="inferred from homology"/>
<organism evidence="9 10">
    <name type="scientific">Drosophila madeirensis</name>
    <name type="common">Fruit fly</name>
    <dbReference type="NCBI Taxonomy" id="30013"/>
    <lineage>
        <taxon>Eukaryota</taxon>
        <taxon>Metazoa</taxon>
        <taxon>Ecdysozoa</taxon>
        <taxon>Arthropoda</taxon>
        <taxon>Hexapoda</taxon>
        <taxon>Insecta</taxon>
        <taxon>Pterygota</taxon>
        <taxon>Neoptera</taxon>
        <taxon>Endopterygota</taxon>
        <taxon>Diptera</taxon>
        <taxon>Brachycera</taxon>
        <taxon>Muscomorpha</taxon>
        <taxon>Ephydroidea</taxon>
        <taxon>Drosophilidae</taxon>
        <taxon>Drosophila</taxon>
        <taxon>Sophophora</taxon>
    </lineage>
</organism>
<keyword evidence="10" id="KW-1185">Reference proteome</keyword>
<reference evidence="9 10" key="1">
    <citation type="submission" date="2024-02" db="EMBL/GenBank/DDBJ databases">
        <title>A chromosome-level genome assembly of Drosophila madeirensis, a fruit fly species endemic to Madeira island.</title>
        <authorList>
            <person name="Tomihara K."/>
            <person name="Llopart A."/>
            <person name="Yamamoto D."/>
        </authorList>
    </citation>
    <scope>NUCLEOTIDE SEQUENCE [LARGE SCALE GENOMIC DNA]</scope>
    <source>
        <strain evidence="9 10">RF1</strain>
    </source>
</reference>
<evidence type="ECO:0000256" key="6">
    <source>
        <dbReference type="ARBA" id="ARBA00022679"/>
    </source>
</evidence>
<dbReference type="GO" id="GO:0006488">
    <property type="term" value="P:dolichol-linked oligosaccharide biosynthetic process"/>
    <property type="evidence" value="ECO:0007669"/>
    <property type="project" value="InterPro"/>
</dbReference>
<accession>A0AAU9FA85</accession>
<evidence type="ECO:0000313" key="10">
    <source>
        <dbReference type="Proteomes" id="UP001500889"/>
    </source>
</evidence>
<dbReference type="SUPFAM" id="SSF53756">
    <property type="entry name" value="UDP-Glycosyltransferase/glycogen phosphorylase"/>
    <property type="match status" value="1"/>
</dbReference>
<keyword evidence="6 9" id="KW-0808">Transferase</keyword>
<dbReference type="PANTHER" id="PTHR12867">
    <property type="entry name" value="GLYCOSYL TRANSFERASE-RELATED"/>
    <property type="match status" value="1"/>
</dbReference>
<comment type="subcellular location">
    <subcellularLocation>
        <location evidence="1">Endoplasmic reticulum</location>
    </subcellularLocation>
</comment>
<keyword evidence="7" id="KW-0256">Endoplasmic reticulum</keyword>